<feature type="domain" description="TonB-dependent receptor plug" evidence="15">
    <location>
        <begin position="55"/>
        <end position="166"/>
    </location>
</feature>
<comment type="subcellular location">
    <subcellularLocation>
        <location evidence="1 11">Cell outer membrane</location>
        <topology evidence="1 11">Multi-pass membrane protein</topology>
    </subcellularLocation>
</comment>
<dbReference type="GO" id="GO:0009279">
    <property type="term" value="C:cell outer membrane"/>
    <property type="evidence" value="ECO:0007669"/>
    <property type="project" value="UniProtKB-SubCell"/>
</dbReference>
<keyword evidence="9 11" id="KW-0472">Membrane</keyword>
<feature type="domain" description="TonB-dependent receptor-like beta-barrel" evidence="14">
    <location>
        <begin position="267"/>
        <end position="707"/>
    </location>
</feature>
<sequence length="746" mass="80943">MDTTKARLKSLGYLSLAGVIAVGLGWTPAATAQDGGTRGSGDEIIVTAQKREERLKDVPVPVTAVTSDALLSQNQTRAQDFFSNVPGVNLQFQNNRAQLAIRGITTSPVTGNPVVGFTIDDVPYGSSTGQGGLFGAAPDLDPAELARIEVLRGPQGTLYGASSIGGLVKYITVDPDMNAFSGTIAGGLQHISGSGGDFGYNVRGAVNIPVSETLAVRASAFHRDDAGYIDNVVTGVRNVNQSKVSGGRLSALWKPVEGLSVKLSGLYQDRNIYGTSNIDSRLGDLRQSDQFRAGRSNTKTQLYSAVVTADLGAVELTSISAYSKSKNYDFVDFTASPLTGFLFPMVFPDVTDFGNVLRQGYNVNKISQETRLAGSVGDSIDWIVGGFYTREKAKYTIDTFATNPTNGDIYGAPVIWRDNVTFKEYAAFANITARLSEQFDVQFGGRYSENRQNMHHREWVQTSPGEVPDGYFTNPRAKGHSFTYQVTPRFKPSRDHMIYARVASGYRPGGPNAGCNPDPVEPVPCQFLPDEVVNYELGAKGDLFGRVLSYDLSIYHIDWKDIQVTQVSSLGTFTFNTNAGKARSQGVELSFDARPTDGLTLTLWGAYTDAELREGIASGTIFAAKGDRLPFSSRYSGRFSINYEADISSSLNAFAGGSLTYVGKRKGEFVSSEPEAVLRQTYPSYAQLDLNAGVKSGGWRVSMFLQNATNKRGVTGGGYYNQTSFNQFWFNYIQPRTFGLNAEYSF</sequence>
<gene>
    <name evidence="16" type="ORF">SCLO_1002950</name>
</gene>
<dbReference type="OrthoDB" id="9760333at2"/>
<evidence type="ECO:0000256" key="3">
    <source>
        <dbReference type="ARBA" id="ARBA00022452"/>
    </source>
</evidence>
<keyword evidence="8 12" id="KW-0798">TonB box</keyword>
<keyword evidence="4" id="KW-0410">Iron transport</keyword>
<dbReference type="InterPro" id="IPR039426">
    <property type="entry name" value="TonB-dep_rcpt-like"/>
</dbReference>
<dbReference type="Pfam" id="PF07715">
    <property type="entry name" value="Plug"/>
    <property type="match status" value="1"/>
</dbReference>
<evidence type="ECO:0000259" key="14">
    <source>
        <dbReference type="Pfam" id="PF00593"/>
    </source>
</evidence>
<dbReference type="InterPro" id="IPR036942">
    <property type="entry name" value="Beta-barrel_TonB_sf"/>
</dbReference>
<evidence type="ECO:0000313" key="16">
    <source>
        <dbReference type="EMBL" id="BAV63335.1"/>
    </source>
</evidence>
<dbReference type="PANTHER" id="PTHR32552">
    <property type="entry name" value="FERRICHROME IRON RECEPTOR-RELATED"/>
    <property type="match status" value="1"/>
</dbReference>
<dbReference type="Gene3D" id="2.40.170.20">
    <property type="entry name" value="TonB-dependent receptor, beta-barrel domain"/>
    <property type="match status" value="1"/>
</dbReference>
<keyword evidence="7" id="KW-0406">Ion transport</keyword>
<keyword evidence="5 11" id="KW-0812">Transmembrane</keyword>
<evidence type="ECO:0000256" key="7">
    <source>
        <dbReference type="ARBA" id="ARBA00023065"/>
    </source>
</evidence>
<reference evidence="16 17" key="1">
    <citation type="submission" date="2016-10" db="EMBL/GenBank/DDBJ databases">
        <title>Complete Genome Sequence of the Nonylphenol-Degrading Bacterium Sphingobium cloacae JCM 10874T.</title>
        <authorList>
            <person name="Ootsuka M."/>
            <person name="Nishizawa T."/>
            <person name="Ohta H."/>
        </authorList>
    </citation>
    <scope>NUCLEOTIDE SEQUENCE [LARGE SCALE GENOMIC DNA]</scope>
    <source>
        <strain evidence="16 17">JCM 10874</strain>
    </source>
</reference>
<keyword evidence="10 11" id="KW-0998">Cell outer membrane</keyword>
<dbReference type="SUPFAM" id="SSF56935">
    <property type="entry name" value="Porins"/>
    <property type="match status" value="1"/>
</dbReference>
<keyword evidence="2 11" id="KW-0813">Transport</keyword>
<comment type="similarity">
    <text evidence="11 12">Belongs to the TonB-dependent receptor family.</text>
</comment>
<evidence type="ECO:0000256" key="6">
    <source>
        <dbReference type="ARBA" id="ARBA00023004"/>
    </source>
</evidence>
<dbReference type="CDD" id="cd01347">
    <property type="entry name" value="ligand_gated_channel"/>
    <property type="match status" value="1"/>
</dbReference>
<dbReference type="GO" id="GO:0006826">
    <property type="term" value="P:iron ion transport"/>
    <property type="evidence" value="ECO:0007669"/>
    <property type="project" value="UniProtKB-KW"/>
</dbReference>
<accession>A0A1E1EYJ5</accession>
<dbReference type="PANTHER" id="PTHR32552:SF81">
    <property type="entry name" value="TONB-DEPENDENT OUTER MEMBRANE RECEPTOR"/>
    <property type="match status" value="1"/>
</dbReference>
<proteinExistence type="inferred from homology"/>
<evidence type="ECO:0000256" key="12">
    <source>
        <dbReference type="RuleBase" id="RU003357"/>
    </source>
</evidence>
<keyword evidence="13" id="KW-0732">Signal</keyword>
<dbReference type="InterPro" id="IPR000531">
    <property type="entry name" value="Beta-barrel_TonB"/>
</dbReference>
<dbReference type="PROSITE" id="PS52016">
    <property type="entry name" value="TONB_DEPENDENT_REC_3"/>
    <property type="match status" value="1"/>
</dbReference>
<name>A0A1E1EYJ5_9SPHN</name>
<dbReference type="Pfam" id="PF00593">
    <property type="entry name" value="TonB_dep_Rec_b-barrel"/>
    <property type="match status" value="1"/>
</dbReference>
<dbReference type="Proteomes" id="UP000218272">
    <property type="component" value="Chromosome SCLO_1"/>
</dbReference>
<keyword evidence="3 11" id="KW-1134">Transmembrane beta strand</keyword>
<protein>
    <recommendedName>
        <fullName evidence="18">TonB-dependent receptor</fullName>
    </recommendedName>
</protein>
<dbReference type="InterPro" id="IPR012910">
    <property type="entry name" value="Plug_dom"/>
</dbReference>
<evidence type="ECO:0000313" key="17">
    <source>
        <dbReference type="Proteomes" id="UP000218272"/>
    </source>
</evidence>
<organism evidence="16 17">
    <name type="scientific">Sphingobium cloacae</name>
    <dbReference type="NCBI Taxonomy" id="120107"/>
    <lineage>
        <taxon>Bacteria</taxon>
        <taxon>Pseudomonadati</taxon>
        <taxon>Pseudomonadota</taxon>
        <taxon>Alphaproteobacteria</taxon>
        <taxon>Sphingomonadales</taxon>
        <taxon>Sphingomonadaceae</taxon>
        <taxon>Sphingobium</taxon>
    </lineage>
</organism>
<evidence type="ECO:0008006" key="18">
    <source>
        <dbReference type="Google" id="ProtNLM"/>
    </source>
</evidence>
<evidence type="ECO:0000256" key="8">
    <source>
        <dbReference type="ARBA" id="ARBA00023077"/>
    </source>
</evidence>
<dbReference type="EMBL" id="AP017655">
    <property type="protein sequence ID" value="BAV63335.1"/>
    <property type="molecule type" value="Genomic_DNA"/>
</dbReference>
<evidence type="ECO:0000256" key="4">
    <source>
        <dbReference type="ARBA" id="ARBA00022496"/>
    </source>
</evidence>
<feature type="signal peptide" evidence="13">
    <location>
        <begin position="1"/>
        <end position="32"/>
    </location>
</feature>
<evidence type="ECO:0000256" key="5">
    <source>
        <dbReference type="ARBA" id="ARBA00022692"/>
    </source>
</evidence>
<feature type="chain" id="PRO_5009112371" description="TonB-dependent receptor" evidence="13">
    <location>
        <begin position="33"/>
        <end position="746"/>
    </location>
</feature>
<dbReference type="RefSeq" id="WP_066518450.1">
    <property type="nucleotide sequence ID" value="NZ_AP017655.1"/>
</dbReference>
<evidence type="ECO:0000259" key="15">
    <source>
        <dbReference type="Pfam" id="PF07715"/>
    </source>
</evidence>
<evidence type="ECO:0000256" key="1">
    <source>
        <dbReference type="ARBA" id="ARBA00004571"/>
    </source>
</evidence>
<dbReference type="KEGG" id="sclo:SCLO_1002950"/>
<dbReference type="AlphaFoldDB" id="A0A1E1EYJ5"/>
<evidence type="ECO:0000256" key="10">
    <source>
        <dbReference type="ARBA" id="ARBA00023237"/>
    </source>
</evidence>
<keyword evidence="17" id="KW-1185">Reference proteome</keyword>
<evidence type="ECO:0000256" key="9">
    <source>
        <dbReference type="ARBA" id="ARBA00023136"/>
    </source>
</evidence>
<evidence type="ECO:0000256" key="11">
    <source>
        <dbReference type="PROSITE-ProRule" id="PRU01360"/>
    </source>
</evidence>
<evidence type="ECO:0000256" key="13">
    <source>
        <dbReference type="SAM" id="SignalP"/>
    </source>
</evidence>
<evidence type="ECO:0000256" key="2">
    <source>
        <dbReference type="ARBA" id="ARBA00022448"/>
    </source>
</evidence>
<keyword evidence="6" id="KW-0408">Iron</keyword>